<accession>A0A4Z0KDV5</accession>
<dbReference type="GO" id="GO:0004803">
    <property type="term" value="F:transposase activity"/>
    <property type="evidence" value="ECO:0007669"/>
    <property type="project" value="InterPro"/>
</dbReference>
<sequence length="105" mass="11106">MKLRALLNKLRAHGTLLVVDQPATTGALPVGVAQAGSITVAYLPGLAMRRIADLHPGEAKTEAQETAIIAEAARTMSHTFTGIRVADENVSEMSMLCGYDDDLVS</sequence>
<dbReference type="Proteomes" id="UP000297736">
    <property type="component" value="Unassembled WGS sequence"/>
</dbReference>
<proteinExistence type="predicted"/>
<feature type="domain" description="Transposase IS110-like N-terminal" evidence="1">
    <location>
        <begin position="2"/>
        <end position="104"/>
    </location>
</feature>
<evidence type="ECO:0000313" key="2">
    <source>
        <dbReference type="EMBL" id="TGD36740.1"/>
    </source>
</evidence>
<dbReference type="Pfam" id="PF01548">
    <property type="entry name" value="DEDD_Tnp_IS110"/>
    <property type="match status" value="1"/>
</dbReference>
<gene>
    <name evidence="2" type="ORF">EB834_18280</name>
</gene>
<dbReference type="GO" id="GO:0003677">
    <property type="term" value="F:DNA binding"/>
    <property type="evidence" value="ECO:0007669"/>
    <property type="project" value="InterPro"/>
</dbReference>
<dbReference type="AlphaFoldDB" id="A0A4Z0KDV5"/>
<reference evidence="2 3" key="1">
    <citation type="submission" date="2018-10" db="EMBL/GenBank/DDBJ databases">
        <title>Brevibacterium genomes from Austrain hard cheese rinds.</title>
        <authorList>
            <person name="Anast J.M."/>
            <person name="Dzieciol M."/>
            <person name="Schultz D.L."/>
            <person name="Mann E."/>
            <person name="Wagner M."/>
            <person name="Schmitz-Esser S."/>
        </authorList>
    </citation>
    <scope>NUCLEOTIDE SEQUENCE [LARGE SCALE GENOMIC DNA]</scope>
    <source>
        <strain evidence="2 3">L261</strain>
    </source>
</reference>
<dbReference type="InterPro" id="IPR002525">
    <property type="entry name" value="Transp_IS110-like_N"/>
</dbReference>
<evidence type="ECO:0000259" key="1">
    <source>
        <dbReference type="Pfam" id="PF01548"/>
    </source>
</evidence>
<organism evidence="2 3">
    <name type="scientific">Brevibacterium aurantiacum</name>
    <dbReference type="NCBI Taxonomy" id="273384"/>
    <lineage>
        <taxon>Bacteria</taxon>
        <taxon>Bacillati</taxon>
        <taxon>Actinomycetota</taxon>
        <taxon>Actinomycetes</taxon>
        <taxon>Micrococcales</taxon>
        <taxon>Brevibacteriaceae</taxon>
        <taxon>Brevibacterium</taxon>
    </lineage>
</organism>
<comment type="caution">
    <text evidence="2">The sequence shown here is derived from an EMBL/GenBank/DDBJ whole genome shotgun (WGS) entry which is preliminary data.</text>
</comment>
<dbReference type="GO" id="GO:0006313">
    <property type="term" value="P:DNA transposition"/>
    <property type="evidence" value="ECO:0007669"/>
    <property type="project" value="InterPro"/>
</dbReference>
<dbReference type="EMBL" id="RHFF01000024">
    <property type="protein sequence ID" value="TGD36740.1"/>
    <property type="molecule type" value="Genomic_DNA"/>
</dbReference>
<protein>
    <recommendedName>
        <fullName evidence="1">Transposase IS110-like N-terminal domain-containing protein</fullName>
    </recommendedName>
</protein>
<evidence type="ECO:0000313" key="3">
    <source>
        <dbReference type="Proteomes" id="UP000297736"/>
    </source>
</evidence>
<name>A0A4Z0KDV5_BREAU</name>